<dbReference type="Proteomes" id="UP000466794">
    <property type="component" value="Unassembled WGS sequence"/>
</dbReference>
<dbReference type="Pfam" id="PF11716">
    <property type="entry name" value="MDMPI_N"/>
    <property type="match status" value="1"/>
</dbReference>
<gene>
    <name evidence="2" type="ORF">GPX89_32460</name>
</gene>
<evidence type="ECO:0000313" key="3">
    <source>
        <dbReference type="Proteomes" id="UP000466794"/>
    </source>
</evidence>
<keyword evidence="2" id="KW-0413">Isomerase</keyword>
<protein>
    <submittedName>
        <fullName evidence="2">Maleylpyruvate isomerase family mycothiol-dependent enzyme</fullName>
    </submittedName>
</protein>
<dbReference type="NCBIfam" id="TIGR03083">
    <property type="entry name" value="maleylpyruvate isomerase family mycothiol-dependent enzyme"/>
    <property type="match status" value="1"/>
</dbReference>
<dbReference type="InterPro" id="IPR024344">
    <property type="entry name" value="MDMPI_metal-binding"/>
</dbReference>
<feature type="domain" description="Mycothiol-dependent maleylpyruvate isomerase metal-binding" evidence="1">
    <location>
        <begin position="4"/>
        <end position="44"/>
    </location>
</feature>
<keyword evidence="3" id="KW-1185">Reference proteome</keyword>
<dbReference type="AlphaFoldDB" id="A0A7K1V643"/>
<keyword evidence="2" id="KW-0670">Pyruvate</keyword>
<organism evidence="2 3">
    <name type="scientific">Nocardia terrae</name>
    <dbReference type="NCBI Taxonomy" id="2675851"/>
    <lineage>
        <taxon>Bacteria</taxon>
        <taxon>Bacillati</taxon>
        <taxon>Actinomycetota</taxon>
        <taxon>Actinomycetes</taxon>
        <taxon>Mycobacteriales</taxon>
        <taxon>Nocardiaceae</taxon>
        <taxon>Nocardia</taxon>
    </lineage>
</organism>
<dbReference type="InterPro" id="IPR017517">
    <property type="entry name" value="Maleyloyr_isom"/>
</dbReference>
<evidence type="ECO:0000259" key="1">
    <source>
        <dbReference type="Pfam" id="PF11716"/>
    </source>
</evidence>
<sequence length="199" mass="22227">MVVRERRELAELLRTLTPDQWEAESLCAGWRIRDVVAHLLYEATPPMTYLRETLRVGGSPDRLNALYVRRGTAMTIDELLIAYESTPTRGFALRTAPRIALADTMIHHQDIRRPLGLARVIPAPHLLTVLRHPDPFLRTGRLTRGLRLTATDVDWDHGDGPQIHGPGEAIMMAVAGRAAALADLSGAGVAIIRQRLRRR</sequence>
<accession>A0A7K1V643</accession>
<evidence type="ECO:0000313" key="2">
    <source>
        <dbReference type="EMBL" id="MVU81939.1"/>
    </source>
</evidence>
<dbReference type="SUPFAM" id="SSF109854">
    <property type="entry name" value="DinB/YfiT-like putative metalloenzymes"/>
    <property type="match status" value="1"/>
</dbReference>
<dbReference type="EMBL" id="WRPP01000007">
    <property type="protein sequence ID" value="MVU81939.1"/>
    <property type="molecule type" value="Genomic_DNA"/>
</dbReference>
<reference evidence="2 3" key="1">
    <citation type="submission" date="2019-12" db="EMBL/GenBank/DDBJ databases">
        <title>Nocardia sp. nov. ET3-3 isolated from soil.</title>
        <authorList>
            <person name="Kanchanasin P."/>
            <person name="Tanasupawat S."/>
            <person name="Yuki M."/>
            <person name="Kudo T."/>
        </authorList>
    </citation>
    <scope>NUCLEOTIDE SEQUENCE [LARGE SCALE GENOMIC DNA]</scope>
    <source>
        <strain evidence="2 3">ET3-3</strain>
    </source>
</reference>
<dbReference type="GO" id="GO:0016853">
    <property type="term" value="F:isomerase activity"/>
    <property type="evidence" value="ECO:0007669"/>
    <property type="project" value="UniProtKB-KW"/>
</dbReference>
<dbReference type="Gene3D" id="1.20.120.450">
    <property type="entry name" value="dinb family like domain"/>
    <property type="match status" value="1"/>
</dbReference>
<dbReference type="InterPro" id="IPR034660">
    <property type="entry name" value="DinB/YfiT-like"/>
</dbReference>
<dbReference type="GO" id="GO:0046872">
    <property type="term" value="F:metal ion binding"/>
    <property type="evidence" value="ECO:0007669"/>
    <property type="project" value="InterPro"/>
</dbReference>
<name>A0A7K1V643_9NOCA</name>
<comment type="caution">
    <text evidence="2">The sequence shown here is derived from an EMBL/GenBank/DDBJ whole genome shotgun (WGS) entry which is preliminary data.</text>
</comment>
<proteinExistence type="predicted"/>